<evidence type="ECO:0000259" key="4">
    <source>
        <dbReference type="PROSITE" id="PS51387"/>
    </source>
</evidence>
<organism evidence="5 6">
    <name type="scientific">Salicibibacter cibarius</name>
    <dbReference type="NCBI Taxonomy" id="2743000"/>
    <lineage>
        <taxon>Bacteria</taxon>
        <taxon>Bacillati</taxon>
        <taxon>Bacillota</taxon>
        <taxon>Bacilli</taxon>
        <taxon>Bacillales</taxon>
        <taxon>Bacillaceae</taxon>
        <taxon>Salicibibacter</taxon>
    </lineage>
</organism>
<feature type="domain" description="FAD-binding PCMH-type" evidence="4">
    <location>
        <begin position="1"/>
        <end position="177"/>
    </location>
</feature>
<dbReference type="PROSITE" id="PS51387">
    <property type="entry name" value="FAD_PCMH"/>
    <property type="match status" value="1"/>
</dbReference>
<keyword evidence="2" id="KW-0274">FAD</keyword>
<dbReference type="InterPro" id="IPR036318">
    <property type="entry name" value="FAD-bd_PCMH-like_sf"/>
</dbReference>
<dbReference type="InterPro" id="IPR002346">
    <property type="entry name" value="Mopterin_DH_FAD-bd"/>
</dbReference>
<dbReference type="SUPFAM" id="SSF55447">
    <property type="entry name" value="CO dehydrogenase flavoprotein C-terminal domain-like"/>
    <property type="match status" value="1"/>
</dbReference>
<dbReference type="Pfam" id="PF00941">
    <property type="entry name" value="FAD_binding_5"/>
    <property type="match status" value="1"/>
</dbReference>
<dbReference type="PANTHER" id="PTHR42659:SF2">
    <property type="entry name" value="XANTHINE DEHYDROGENASE SUBUNIT C-RELATED"/>
    <property type="match status" value="1"/>
</dbReference>
<dbReference type="InterPro" id="IPR016166">
    <property type="entry name" value="FAD-bd_PCMH"/>
</dbReference>
<dbReference type="InterPro" id="IPR036683">
    <property type="entry name" value="CO_DH_flav_C_dom_sf"/>
</dbReference>
<proteinExistence type="predicted"/>
<evidence type="ECO:0000313" key="5">
    <source>
        <dbReference type="EMBL" id="QQK78383.1"/>
    </source>
</evidence>
<sequence>MKTSEMQVVSPKSLNECLYLLNDQEKNNRLIAGGTDAVVRMKDKKWTPDSWINIKSMNELRYIREDPSGIHVGPLTTHTDIVKSKLLQEKADVLTFAAKEVGATQMQNMGTLGGNIGNASPTGDTIPALYVLDARIELRSLDETRTIPIEEFFLGPGKTVMEANEIITNIIIRPQEKNEMGIFEKLGPRKAQSISIVNFAASISMDKQTNHCTSGRLAFGSVAPTIIRAKKCESVLTLDRFDKDIIQNIAKIAWKEVAPISDVRASANYRRDMASALLERGLLRLMKRWENK</sequence>
<gene>
    <name evidence="5" type="ORF">HUG15_17620</name>
</gene>
<keyword evidence="3" id="KW-0560">Oxidoreductase</keyword>
<dbReference type="Gene3D" id="3.30.390.50">
    <property type="entry name" value="CO dehydrogenase flavoprotein, C-terminal domain"/>
    <property type="match status" value="1"/>
</dbReference>
<protein>
    <submittedName>
        <fullName evidence="5">Xanthine dehydrogenase family protein subunit M</fullName>
    </submittedName>
</protein>
<reference evidence="5 6" key="1">
    <citation type="submission" date="2020-06" db="EMBL/GenBank/DDBJ databases">
        <title>Genomic analysis of Salicibibacter sp. NKC5-3.</title>
        <authorList>
            <person name="Oh Y.J."/>
        </authorList>
    </citation>
    <scope>NUCLEOTIDE SEQUENCE [LARGE SCALE GENOMIC DNA]</scope>
    <source>
        <strain evidence="5 6">NKC5-3</strain>
    </source>
</reference>
<dbReference type="InterPro" id="IPR016169">
    <property type="entry name" value="FAD-bd_PCMH_sub2"/>
</dbReference>
<dbReference type="AlphaFoldDB" id="A0A7T6Z7P4"/>
<accession>A0A7T6Z7P4</accession>
<dbReference type="InterPro" id="IPR005107">
    <property type="entry name" value="CO_DH_flav_C"/>
</dbReference>
<evidence type="ECO:0000313" key="6">
    <source>
        <dbReference type="Proteomes" id="UP000595823"/>
    </source>
</evidence>
<dbReference type="Proteomes" id="UP000595823">
    <property type="component" value="Chromosome"/>
</dbReference>
<dbReference type="KEGG" id="scia:HUG15_17620"/>
<dbReference type="InterPro" id="IPR051312">
    <property type="entry name" value="Diverse_Substr_Oxidored"/>
</dbReference>
<dbReference type="GO" id="GO:0071949">
    <property type="term" value="F:FAD binding"/>
    <property type="evidence" value="ECO:0007669"/>
    <property type="project" value="InterPro"/>
</dbReference>
<dbReference type="InterPro" id="IPR016167">
    <property type="entry name" value="FAD-bd_PCMH_sub1"/>
</dbReference>
<dbReference type="Pfam" id="PF03450">
    <property type="entry name" value="CO_deh_flav_C"/>
    <property type="match status" value="1"/>
</dbReference>
<evidence type="ECO:0000256" key="3">
    <source>
        <dbReference type="ARBA" id="ARBA00023002"/>
    </source>
</evidence>
<dbReference type="GO" id="GO:0016491">
    <property type="term" value="F:oxidoreductase activity"/>
    <property type="evidence" value="ECO:0007669"/>
    <property type="project" value="UniProtKB-KW"/>
</dbReference>
<dbReference type="SMART" id="SM01092">
    <property type="entry name" value="CO_deh_flav_C"/>
    <property type="match status" value="1"/>
</dbReference>
<dbReference type="Gene3D" id="3.30.43.10">
    <property type="entry name" value="Uridine Diphospho-n-acetylenolpyruvylglucosamine Reductase, domain 2"/>
    <property type="match status" value="1"/>
</dbReference>
<dbReference type="Gene3D" id="3.30.465.10">
    <property type="match status" value="1"/>
</dbReference>
<evidence type="ECO:0000256" key="2">
    <source>
        <dbReference type="ARBA" id="ARBA00022827"/>
    </source>
</evidence>
<keyword evidence="1" id="KW-0285">Flavoprotein</keyword>
<evidence type="ECO:0000256" key="1">
    <source>
        <dbReference type="ARBA" id="ARBA00022630"/>
    </source>
</evidence>
<dbReference type="SUPFAM" id="SSF56176">
    <property type="entry name" value="FAD-binding/transporter-associated domain-like"/>
    <property type="match status" value="1"/>
</dbReference>
<dbReference type="EMBL" id="CP054705">
    <property type="protein sequence ID" value="QQK78383.1"/>
    <property type="molecule type" value="Genomic_DNA"/>
</dbReference>
<dbReference type="PANTHER" id="PTHR42659">
    <property type="entry name" value="XANTHINE DEHYDROGENASE SUBUNIT C-RELATED"/>
    <property type="match status" value="1"/>
</dbReference>
<keyword evidence="6" id="KW-1185">Reference proteome</keyword>
<name>A0A7T6Z7P4_9BACI</name>